<keyword evidence="2" id="KW-1185">Reference proteome</keyword>
<dbReference type="RefSeq" id="XP_053024344.1">
    <property type="nucleotide sequence ID" value="XM_053160362.1"/>
</dbReference>
<name>A0ABY7CU53_9BASI</name>
<organism evidence="1 2">
    <name type="scientific">Puccinia triticina</name>
    <dbReference type="NCBI Taxonomy" id="208348"/>
    <lineage>
        <taxon>Eukaryota</taxon>
        <taxon>Fungi</taxon>
        <taxon>Dikarya</taxon>
        <taxon>Basidiomycota</taxon>
        <taxon>Pucciniomycotina</taxon>
        <taxon>Pucciniomycetes</taxon>
        <taxon>Pucciniales</taxon>
        <taxon>Pucciniaceae</taxon>
        <taxon>Puccinia</taxon>
    </lineage>
</organism>
<sequence length="74" mass="8058">MKINSESVVLDQVRVFTACVHSVVLEELVKFVYGDLKSVLDVGQTKTGVAYYSSCTILTPLNVNVDSINVPLPT</sequence>
<dbReference type="Proteomes" id="UP001164743">
    <property type="component" value="Chromosome 10A"/>
</dbReference>
<proteinExistence type="predicted"/>
<accession>A0ABY7CU53</accession>
<protein>
    <submittedName>
        <fullName evidence="1">Uncharacterized protein</fullName>
    </submittedName>
</protein>
<gene>
    <name evidence="1" type="ORF">PtA15_10A208</name>
</gene>
<evidence type="ECO:0000313" key="2">
    <source>
        <dbReference type="Proteomes" id="UP001164743"/>
    </source>
</evidence>
<dbReference type="GeneID" id="77801257"/>
<reference evidence="1" key="1">
    <citation type="submission" date="2022-10" db="EMBL/GenBank/DDBJ databases">
        <title>Puccinia triticina Genome sequencing and assembly.</title>
        <authorList>
            <person name="Li C."/>
        </authorList>
    </citation>
    <scope>NUCLEOTIDE SEQUENCE</scope>
    <source>
        <strain evidence="1">Pt15</strain>
    </source>
</reference>
<dbReference type="EMBL" id="CP110430">
    <property type="protein sequence ID" value="WAQ88789.1"/>
    <property type="molecule type" value="Genomic_DNA"/>
</dbReference>
<evidence type="ECO:0000313" key="1">
    <source>
        <dbReference type="EMBL" id="WAQ88789.1"/>
    </source>
</evidence>